<evidence type="ECO:0000256" key="3">
    <source>
        <dbReference type="ARBA" id="ARBA00011198"/>
    </source>
</evidence>
<dbReference type="PANTHER" id="PTHR12867">
    <property type="entry name" value="GLYCOSYL TRANSFERASE-RELATED"/>
    <property type="match status" value="1"/>
</dbReference>
<keyword evidence="6 12" id="KW-0328">Glycosyltransferase</keyword>
<evidence type="ECO:0000256" key="7">
    <source>
        <dbReference type="ARBA" id="ARBA00022679"/>
    </source>
</evidence>
<evidence type="ECO:0000259" key="13">
    <source>
        <dbReference type="Pfam" id="PF04101"/>
    </source>
</evidence>
<organism evidence="14 15">
    <name type="scientific">Debaryomyces fabryi</name>
    <dbReference type="NCBI Taxonomy" id="58627"/>
    <lineage>
        <taxon>Eukaryota</taxon>
        <taxon>Fungi</taxon>
        <taxon>Dikarya</taxon>
        <taxon>Ascomycota</taxon>
        <taxon>Saccharomycotina</taxon>
        <taxon>Pichiomycetes</taxon>
        <taxon>Debaryomycetaceae</taxon>
        <taxon>Debaryomyces</taxon>
    </lineage>
</organism>
<dbReference type="InterPro" id="IPR007235">
    <property type="entry name" value="Glyco_trans_28_C"/>
</dbReference>
<sequence length="212" mass="23997">MGSILFTSGATVTFRQLLEVITNYEFVVEAIIGNGITRMIVQYGNEIETGTNRHISEEYYKLCVEEQELTQHLQLEEVKALQYDSNVVTYRSSKYHGFEMVVFPFSNDICRIISEVDLVISHAGTGSIIDTLRLEKPLIVVTNDKLMNKHQEEVADELVKLGCCKKIAIEDMKLGPLKGYISEILSGSKVFTRLPECSKTKVEGIVYHELVR</sequence>
<evidence type="ECO:0000256" key="8">
    <source>
        <dbReference type="ARBA" id="ARBA00022824"/>
    </source>
</evidence>
<dbReference type="Proteomes" id="UP000054251">
    <property type="component" value="Unassembled WGS sequence"/>
</dbReference>
<feature type="domain" description="Glycosyl transferase family 28 C-terminal" evidence="13">
    <location>
        <begin position="83"/>
        <end position="190"/>
    </location>
</feature>
<dbReference type="SUPFAM" id="SSF53756">
    <property type="entry name" value="UDP-Glycosyltransferase/glycogen phosphorylase"/>
    <property type="match status" value="1"/>
</dbReference>
<comment type="catalytic activity">
    <reaction evidence="11">
        <text>an N-acetyl-alpha-D-glucosaminyl-diphospho-di-trans,poly-cis-dolichol + UDP-N-acetyl-alpha-D-glucosamine = an N,N'-diacetylchitobiosyl-diphospho-di-trans,poly-cis-dolichol + UDP + H(+)</text>
        <dbReference type="Rhea" id="RHEA:23380"/>
        <dbReference type="Rhea" id="RHEA-COMP:19507"/>
        <dbReference type="Rhea" id="RHEA-COMP:19510"/>
        <dbReference type="ChEBI" id="CHEBI:15378"/>
        <dbReference type="ChEBI" id="CHEBI:57269"/>
        <dbReference type="ChEBI" id="CHEBI:57705"/>
        <dbReference type="ChEBI" id="CHEBI:58223"/>
        <dbReference type="ChEBI" id="CHEBI:58427"/>
        <dbReference type="EC" id="2.4.1.141"/>
    </reaction>
</comment>
<gene>
    <name evidence="12" type="primary">ALG13</name>
    <name evidence="14" type="ORF">AC631_02001</name>
</gene>
<keyword evidence="7 12" id="KW-0808">Transferase</keyword>
<dbReference type="RefSeq" id="XP_015468367.1">
    <property type="nucleotide sequence ID" value="XM_015610831.1"/>
</dbReference>
<evidence type="ECO:0000256" key="12">
    <source>
        <dbReference type="RuleBase" id="RU362128"/>
    </source>
</evidence>
<comment type="subcellular location">
    <subcellularLocation>
        <location evidence="1 12">Endoplasmic reticulum</location>
    </subcellularLocation>
</comment>
<dbReference type="GO" id="GO:0005783">
    <property type="term" value="C:endoplasmic reticulum"/>
    <property type="evidence" value="ECO:0007669"/>
    <property type="project" value="UniProtKB-SubCell"/>
</dbReference>
<evidence type="ECO:0000256" key="11">
    <source>
        <dbReference type="ARBA" id="ARBA00048184"/>
    </source>
</evidence>
<evidence type="ECO:0000256" key="2">
    <source>
        <dbReference type="ARBA" id="ARBA00006962"/>
    </source>
</evidence>
<dbReference type="GO" id="GO:0004577">
    <property type="term" value="F:N-acetylglucosaminyldiphosphodolichol N-acetylglucosaminyltransferase activity"/>
    <property type="evidence" value="ECO:0007669"/>
    <property type="project" value="UniProtKB-EC"/>
</dbReference>
<evidence type="ECO:0000256" key="1">
    <source>
        <dbReference type="ARBA" id="ARBA00004240"/>
    </source>
</evidence>
<dbReference type="AlphaFoldDB" id="A0A0V1Q1B7"/>
<accession>A0A0V1Q1B7</accession>
<evidence type="ECO:0000313" key="15">
    <source>
        <dbReference type="Proteomes" id="UP000054251"/>
    </source>
</evidence>
<evidence type="ECO:0000256" key="9">
    <source>
        <dbReference type="ARBA" id="ARBA00024804"/>
    </source>
</evidence>
<protein>
    <recommendedName>
        <fullName evidence="5 12">UDP-N-acetylglucosamine transferase subunit ALG13</fullName>
        <ecNumber evidence="4 12">2.4.1.141</ecNumber>
    </recommendedName>
    <alternativeName>
        <fullName evidence="10 12">Asparagine-linked glycosylation protein 13</fullName>
    </alternativeName>
</protein>
<dbReference type="EMBL" id="LMYN01000031">
    <property type="protein sequence ID" value="KSA02265.1"/>
    <property type="molecule type" value="Genomic_DNA"/>
</dbReference>
<evidence type="ECO:0000313" key="14">
    <source>
        <dbReference type="EMBL" id="KSA02265.1"/>
    </source>
</evidence>
<proteinExistence type="inferred from homology"/>
<dbReference type="GeneID" id="26839010"/>
<dbReference type="OrthoDB" id="20273at2759"/>
<reference evidence="14 15" key="1">
    <citation type="submission" date="2015-11" db="EMBL/GenBank/DDBJ databases">
        <title>The genome of Debaryomyces fabryi.</title>
        <authorList>
            <person name="Tafer H."/>
            <person name="Lopandic K."/>
        </authorList>
    </citation>
    <scope>NUCLEOTIDE SEQUENCE [LARGE SCALE GENOMIC DNA]</scope>
    <source>
        <strain evidence="14 15">CBS 789</strain>
    </source>
</reference>
<dbReference type="EC" id="2.4.1.141" evidence="4 12"/>
<evidence type="ECO:0000256" key="10">
    <source>
        <dbReference type="ARBA" id="ARBA00032061"/>
    </source>
</evidence>
<evidence type="ECO:0000256" key="4">
    <source>
        <dbReference type="ARBA" id="ARBA00012614"/>
    </source>
</evidence>
<comment type="similarity">
    <text evidence="2 12">Belongs to the glycosyltransferase 28 family.</text>
</comment>
<comment type="caution">
    <text evidence="14">The sequence shown here is derived from an EMBL/GenBank/DDBJ whole genome shotgun (WGS) entry which is preliminary data.</text>
</comment>
<dbReference type="GO" id="GO:0006488">
    <property type="term" value="P:dolichol-linked oligosaccharide biosynthetic process"/>
    <property type="evidence" value="ECO:0007669"/>
    <property type="project" value="InterPro"/>
</dbReference>
<keyword evidence="8 12" id="KW-0256">Endoplasmic reticulum</keyword>
<keyword evidence="15" id="KW-1185">Reference proteome</keyword>
<name>A0A0V1Q1B7_9ASCO</name>
<dbReference type="Gene3D" id="3.40.50.2000">
    <property type="entry name" value="Glycogen Phosphorylase B"/>
    <property type="match status" value="1"/>
</dbReference>
<dbReference type="Pfam" id="PF04101">
    <property type="entry name" value="Glyco_tran_28_C"/>
    <property type="match status" value="1"/>
</dbReference>
<comment type="function">
    <text evidence="9 12">Involved in protein N-glycosylation. Essential for the second step of the dolichol-linked oligosaccharide pathway.</text>
</comment>
<comment type="subunit">
    <text evidence="3 12">Heterodimer with ALG14 to form a functional enzyme.</text>
</comment>
<dbReference type="InterPro" id="IPR039042">
    <property type="entry name" value="Alg13-like"/>
</dbReference>
<evidence type="ECO:0000256" key="5">
    <source>
        <dbReference type="ARBA" id="ARBA00017468"/>
    </source>
</evidence>
<dbReference type="PANTHER" id="PTHR12867:SF6">
    <property type="entry name" value="N-ACETYLGLUCOSAMINYLDIPHOSPHODOLICHOL N-ACETYLGLUCOSAMINYLTRANSFERASE"/>
    <property type="match status" value="1"/>
</dbReference>
<evidence type="ECO:0000256" key="6">
    <source>
        <dbReference type="ARBA" id="ARBA00022676"/>
    </source>
</evidence>